<evidence type="ECO:0000313" key="1">
    <source>
        <dbReference type="EMBL" id="CAG7883342.1"/>
    </source>
</evidence>
<evidence type="ECO:0000313" key="2">
    <source>
        <dbReference type="Proteomes" id="UP000694005"/>
    </source>
</evidence>
<reference evidence="1 2" key="1">
    <citation type="submission" date="2021-07" db="EMBL/GenBank/DDBJ databases">
        <authorList>
            <consortium name="Genoscope - CEA"/>
            <person name="William W."/>
        </authorList>
    </citation>
    <scope>NUCLEOTIDE SEQUENCE [LARGE SCALE GENOMIC DNA]</scope>
</reference>
<gene>
    <name evidence="1" type="ORF">BRAPAZ1V2_A03P46850.2</name>
</gene>
<accession>A0A8D9LQR9</accession>
<dbReference type="SUPFAM" id="SSF54292">
    <property type="entry name" value="2Fe-2S ferredoxin-like"/>
    <property type="match status" value="1"/>
</dbReference>
<dbReference type="InterPro" id="IPR036010">
    <property type="entry name" value="2Fe-2S_ferredoxin-like_sf"/>
</dbReference>
<dbReference type="EMBL" id="LS974619">
    <property type="protein sequence ID" value="CAG7883342.1"/>
    <property type="molecule type" value="Genomic_DNA"/>
</dbReference>
<proteinExistence type="predicted"/>
<sequence>MNWSDRFRLLRALIYTGLIDPASHRLEDIDARSAKCEVQIAEEWLEKLSTRTYRKLRSRVLNKHSRVGCQVVLRQELQGMVVAAPEAKPCDIAGEYKRIIRPYVSQFLVEIIVLKNKPKIREVNKALPEPVTRCIFCHLQVATKWCDR</sequence>
<organism evidence="1 2">
    <name type="scientific">Brassica campestris</name>
    <name type="common">Field mustard</name>
    <dbReference type="NCBI Taxonomy" id="3711"/>
    <lineage>
        <taxon>Eukaryota</taxon>
        <taxon>Viridiplantae</taxon>
        <taxon>Streptophyta</taxon>
        <taxon>Embryophyta</taxon>
        <taxon>Tracheophyta</taxon>
        <taxon>Spermatophyta</taxon>
        <taxon>Magnoliopsida</taxon>
        <taxon>eudicotyledons</taxon>
        <taxon>Gunneridae</taxon>
        <taxon>Pentapetalae</taxon>
        <taxon>rosids</taxon>
        <taxon>malvids</taxon>
        <taxon>Brassicales</taxon>
        <taxon>Brassicaceae</taxon>
        <taxon>Brassiceae</taxon>
        <taxon>Brassica</taxon>
    </lineage>
</organism>
<dbReference type="Gene3D" id="3.10.20.30">
    <property type="match status" value="1"/>
</dbReference>
<dbReference type="Proteomes" id="UP000694005">
    <property type="component" value="Chromosome A03"/>
</dbReference>
<dbReference type="InterPro" id="IPR012675">
    <property type="entry name" value="Beta-grasp_dom_sf"/>
</dbReference>
<protein>
    <submittedName>
        <fullName evidence="1">Uncharacterized protein</fullName>
    </submittedName>
</protein>
<name>A0A8D9LQR9_BRACM</name>
<dbReference type="Gramene" id="A03p46850.2_BraZ1">
    <property type="protein sequence ID" value="A03p46850.2_BraZ1.CDS"/>
    <property type="gene ID" value="A03g46850.2_BraZ1"/>
</dbReference>
<dbReference type="AlphaFoldDB" id="A0A8D9LQR9"/>
<dbReference type="GO" id="GO:0051536">
    <property type="term" value="F:iron-sulfur cluster binding"/>
    <property type="evidence" value="ECO:0007669"/>
    <property type="project" value="InterPro"/>
</dbReference>